<sequence length="73" mass="7888">MSPAKSLLIPNNAIVRSTVRQYIITVKEGKAHLVDIKEGLKTKDSTEVFGALTGGNEVLLHATDEIKEGTVIK</sequence>
<evidence type="ECO:0000313" key="3">
    <source>
        <dbReference type="Proteomes" id="UP000677244"/>
    </source>
</evidence>
<dbReference type="RefSeq" id="WP_209140952.1">
    <property type="nucleotide sequence ID" value="NZ_JAGHKO010000005.1"/>
</dbReference>
<comment type="caution">
    <text evidence="2">The sequence shown here is derived from an EMBL/GenBank/DDBJ whole genome shotgun (WGS) entry which is preliminary data.</text>
</comment>
<dbReference type="EMBL" id="JAGHKO010000005">
    <property type="protein sequence ID" value="MBO9202897.1"/>
    <property type="molecule type" value="Genomic_DNA"/>
</dbReference>
<protein>
    <recommendedName>
        <fullName evidence="1">YknX-like C-terminal permuted SH3-like domain-containing protein</fullName>
    </recommendedName>
</protein>
<dbReference type="Proteomes" id="UP000677244">
    <property type="component" value="Unassembled WGS sequence"/>
</dbReference>
<feature type="domain" description="YknX-like C-terminal permuted SH3-like" evidence="1">
    <location>
        <begin position="8"/>
        <end position="72"/>
    </location>
</feature>
<evidence type="ECO:0000259" key="1">
    <source>
        <dbReference type="Pfam" id="PF25989"/>
    </source>
</evidence>
<organism evidence="2 3">
    <name type="scientific">Niastella soli</name>
    <dbReference type="NCBI Taxonomy" id="2821487"/>
    <lineage>
        <taxon>Bacteria</taxon>
        <taxon>Pseudomonadati</taxon>
        <taxon>Bacteroidota</taxon>
        <taxon>Chitinophagia</taxon>
        <taxon>Chitinophagales</taxon>
        <taxon>Chitinophagaceae</taxon>
        <taxon>Niastella</taxon>
    </lineage>
</organism>
<dbReference type="Pfam" id="PF25989">
    <property type="entry name" value="YknX_C"/>
    <property type="match status" value="1"/>
</dbReference>
<keyword evidence="3" id="KW-1185">Reference proteome</keyword>
<accession>A0ABS3YY97</accession>
<name>A0ABS3YY97_9BACT</name>
<gene>
    <name evidence="2" type="ORF">J7I42_21585</name>
</gene>
<dbReference type="Gene3D" id="2.40.420.20">
    <property type="match status" value="1"/>
</dbReference>
<evidence type="ECO:0000313" key="2">
    <source>
        <dbReference type="EMBL" id="MBO9202897.1"/>
    </source>
</evidence>
<reference evidence="2 3" key="1">
    <citation type="submission" date="2021-03" db="EMBL/GenBank/DDBJ databases">
        <title>Assistant Professor.</title>
        <authorList>
            <person name="Huq M.A."/>
        </authorList>
    </citation>
    <scope>NUCLEOTIDE SEQUENCE [LARGE SCALE GENOMIC DNA]</scope>
    <source>
        <strain evidence="2 3">MAH-29</strain>
    </source>
</reference>
<dbReference type="InterPro" id="IPR058637">
    <property type="entry name" value="YknX-like_C"/>
</dbReference>
<proteinExistence type="predicted"/>